<feature type="compositionally biased region" description="Acidic residues" evidence="1">
    <location>
        <begin position="84"/>
        <end position="96"/>
    </location>
</feature>
<proteinExistence type="predicted"/>
<dbReference type="AlphaFoldDB" id="A0AAV7VBS5"/>
<sequence>MGTPSSLGGHPQLGLRRLPYPASLVLPPFQAVGALPAVDPQGLHVLGDGTPYTRLLMVADPQRKYTQGKEEEAGDGCVAAVDPLDSEDEEAKDEYEDNRNAVIRQ</sequence>
<organism evidence="2 3">
    <name type="scientific">Pleurodeles waltl</name>
    <name type="common">Iberian ribbed newt</name>
    <dbReference type="NCBI Taxonomy" id="8319"/>
    <lineage>
        <taxon>Eukaryota</taxon>
        <taxon>Metazoa</taxon>
        <taxon>Chordata</taxon>
        <taxon>Craniata</taxon>
        <taxon>Vertebrata</taxon>
        <taxon>Euteleostomi</taxon>
        <taxon>Amphibia</taxon>
        <taxon>Batrachia</taxon>
        <taxon>Caudata</taxon>
        <taxon>Salamandroidea</taxon>
        <taxon>Salamandridae</taxon>
        <taxon>Pleurodelinae</taxon>
        <taxon>Pleurodeles</taxon>
    </lineage>
</organism>
<reference evidence="2" key="1">
    <citation type="journal article" date="2022" name="bioRxiv">
        <title>Sequencing and chromosome-scale assembly of the giantPleurodeles waltlgenome.</title>
        <authorList>
            <person name="Brown T."/>
            <person name="Elewa A."/>
            <person name="Iarovenko S."/>
            <person name="Subramanian E."/>
            <person name="Araus A.J."/>
            <person name="Petzold A."/>
            <person name="Susuki M."/>
            <person name="Suzuki K.-i.T."/>
            <person name="Hayashi T."/>
            <person name="Toyoda A."/>
            <person name="Oliveira C."/>
            <person name="Osipova E."/>
            <person name="Leigh N.D."/>
            <person name="Simon A."/>
            <person name="Yun M.H."/>
        </authorList>
    </citation>
    <scope>NUCLEOTIDE SEQUENCE</scope>
    <source>
        <strain evidence="2">20211129_DDA</strain>
        <tissue evidence="2">Liver</tissue>
    </source>
</reference>
<protein>
    <submittedName>
        <fullName evidence="2">Uncharacterized protein</fullName>
    </submittedName>
</protein>
<comment type="caution">
    <text evidence="2">The sequence shown here is derived from an EMBL/GenBank/DDBJ whole genome shotgun (WGS) entry which is preliminary data.</text>
</comment>
<dbReference type="Proteomes" id="UP001066276">
    <property type="component" value="Chromosome 2_1"/>
</dbReference>
<keyword evidence="3" id="KW-1185">Reference proteome</keyword>
<evidence type="ECO:0000313" key="2">
    <source>
        <dbReference type="EMBL" id="KAJ1198802.1"/>
    </source>
</evidence>
<gene>
    <name evidence="2" type="ORF">NDU88_002641</name>
</gene>
<dbReference type="EMBL" id="JANPWB010000003">
    <property type="protein sequence ID" value="KAJ1198802.1"/>
    <property type="molecule type" value="Genomic_DNA"/>
</dbReference>
<accession>A0AAV7VBS5</accession>
<evidence type="ECO:0000313" key="3">
    <source>
        <dbReference type="Proteomes" id="UP001066276"/>
    </source>
</evidence>
<name>A0AAV7VBS5_PLEWA</name>
<evidence type="ECO:0000256" key="1">
    <source>
        <dbReference type="SAM" id="MobiDB-lite"/>
    </source>
</evidence>
<feature type="region of interest" description="Disordered" evidence="1">
    <location>
        <begin position="66"/>
        <end position="105"/>
    </location>
</feature>